<gene>
    <name evidence="1" type="ORF">Taro_008522</name>
</gene>
<accession>A0A843U222</accession>
<comment type="caution">
    <text evidence="1">The sequence shown here is derived from an EMBL/GenBank/DDBJ whole genome shotgun (WGS) entry which is preliminary data.</text>
</comment>
<name>A0A843U222_COLES</name>
<protein>
    <submittedName>
        <fullName evidence="1">Uncharacterized protein</fullName>
    </submittedName>
</protein>
<organism evidence="1 2">
    <name type="scientific">Colocasia esculenta</name>
    <name type="common">Wild taro</name>
    <name type="synonym">Arum esculentum</name>
    <dbReference type="NCBI Taxonomy" id="4460"/>
    <lineage>
        <taxon>Eukaryota</taxon>
        <taxon>Viridiplantae</taxon>
        <taxon>Streptophyta</taxon>
        <taxon>Embryophyta</taxon>
        <taxon>Tracheophyta</taxon>
        <taxon>Spermatophyta</taxon>
        <taxon>Magnoliopsida</taxon>
        <taxon>Liliopsida</taxon>
        <taxon>Araceae</taxon>
        <taxon>Aroideae</taxon>
        <taxon>Colocasieae</taxon>
        <taxon>Colocasia</taxon>
    </lineage>
</organism>
<proteinExistence type="predicted"/>
<dbReference type="EMBL" id="NMUH01000282">
    <property type="protein sequence ID" value="MQL76127.1"/>
    <property type="molecule type" value="Genomic_DNA"/>
</dbReference>
<dbReference type="AlphaFoldDB" id="A0A843U222"/>
<keyword evidence="2" id="KW-1185">Reference proteome</keyword>
<dbReference type="Proteomes" id="UP000652761">
    <property type="component" value="Unassembled WGS sequence"/>
</dbReference>
<evidence type="ECO:0000313" key="2">
    <source>
        <dbReference type="Proteomes" id="UP000652761"/>
    </source>
</evidence>
<evidence type="ECO:0000313" key="1">
    <source>
        <dbReference type="EMBL" id="MQL76127.1"/>
    </source>
</evidence>
<sequence>MKSVTNVSTPVKDRFLLEFLFDWFLFIEVEQVDLSLTGVDTSVTDFIFLWTCVDLLDVGIGLKKHKGSKNREESSLYRQKDLWKALGGSLVVG</sequence>
<reference evidence="1" key="1">
    <citation type="submission" date="2017-07" db="EMBL/GenBank/DDBJ databases">
        <title>Taro Niue Genome Assembly and Annotation.</title>
        <authorList>
            <person name="Atibalentja N."/>
            <person name="Keating K."/>
            <person name="Fields C.J."/>
        </authorList>
    </citation>
    <scope>NUCLEOTIDE SEQUENCE</scope>
    <source>
        <strain evidence="1">Niue_2</strain>
        <tissue evidence="1">Leaf</tissue>
    </source>
</reference>